<dbReference type="Gene3D" id="2.60.40.4100">
    <property type="entry name" value="Zona pellucida, ZP-C domain"/>
    <property type="match status" value="1"/>
</dbReference>
<evidence type="ECO:0000259" key="6">
    <source>
        <dbReference type="PROSITE" id="PS51034"/>
    </source>
</evidence>
<dbReference type="Pfam" id="PF14670">
    <property type="entry name" value="FXa_inhibition"/>
    <property type="match status" value="1"/>
</dbReference>
<evidence type="ECO:0000256" key="3">
    <source>
        <dbReference type="PROSITE-ProRule" id="PRU00302"/>
    </source>
</evidence>
<feature type="region of interest" description="Disordered" evidence="4">
    <location>
        <begin position="472"/>
        <end position="517"/>
    </location>
</feature>
<evidence type="ECO:0000256" key="4">
    <source>
        <dbReference type="SAM" id="MobiDB-lite"/>
    </source>
</evidence>
<dbReference type="InterPro" id="IPR001507">
    <property type="entry name" value="ZP_dom"/>
</dbReference>
<evidence type="ECO:0000259" key="5">
    <source>
        <dbReference type="PROSITE" id="PS50923"/>
    </source>
</evidence>
<dbReference type="InterPro" id="IPR042235">
    <property type="entry name" value="ZP-C_dom"/>
</dbReference>
<feature type="domain" description="ZP" evidence="6">
    <location>
        <begin position="118"/>
        <end position="381"/>
    </location>
</feature>
<feature type="non-terminal residue" evidence="7">
    <location>
        <position position="517"/>
    </location>
</feature>
<dbReference type="SMART" id="SM00179">
    <property type="entry name" value="EGF_CA"/>
    <property type="match status" value="1"/>
</dbReference>
<keyword evidence="1" id="KW-0732">Signal</keyword>
<feature type="compositionally biased region" description="Basic and acidic residues" evidence="4">
    <location>
        <begin position="508"/>
        <end position="517"/>
    </location>
</feature>
<dbReference type="PANTHER" id="PTHR14002:SF43">
    <property type="entry name" value="DELTA-LIKE PROTEIN"/>
    <property type="match status" value="1"/>
</dbReference>
<dbReference type="Gene3D" id="2.60.40.3210">
    <property type="entry name" value="Zona pellucida, ZP-N domain"/>
    <property type="match status" value="1"/>
</dbReference>
<dbReference type="InterPro" id="IPR018097">
    <property type="entry name" value="EGF_Ca-bd_CS"/>
</dbReference>
<dbReference type="InterPro" id="IPR035976">
    <property type="entry name" value="Sushi/SCR/CCP_sf"/>
</dbReference>
<feature type="non-terminal residue" evidence="7">
    <location>
        <position position="1"/>
    </location>
</feature>
<dbReference type="CDD" id="cd00054">
    <property type="entry name" value="EGF_CA"/>
    <property type="match status" value="1"/>
</dbReference>
<name>A0ABN8RT40_9CNID</name>
<dbReference type="InterPro" id="IPR055355">
    <property type="entry name" value="ZP-C"/>
</dbReference>
<dbReference type="Gene3D" id="2.10.25.10">
    <property type="entry name" value="Laminin"/>
    <property type="match status" value="1"/>
</dbReference>
<dbReference type="Gene3D" id="2.10.70.10">
    <property type="entry name" value="Complement Module, domain 1"/>
    <property type="match status" value="1"/>
</dbReference>
<dbReference type="Pfam" id="PF00084">
    <property type="entry name" value="Sushi"/>
    <property type="match status" value="1"/>
</dbReference>
<dbReference type="PROSITE" id="PS01187">
    <property type="entry name" value="EGF_CA"/>
    <property type="match status" value="1"/>
</dbReference>
<keyword evidence="3" id="KW-0768">Sushi</keyword>
<dbReference type="SUPFAM" id="SSF57535">
    <property type="entry name" value="Complement control module/SCR domain"/>
    <property type="match status" value="1"/>
</dbReference>
<reference evidence="7 8" key="1">
    <citation type="submission" date="2022-05" db="EMBL/GenBank/DDBJ databases">
        <authorList>
            <consortium name="Genoscope - CEA"/>
            <person name="William W."/>
        </authorList>
    </citation>
    <scope>NUCLEOTIDE SEQUENCE [LARGE SCALE GENOMIC DNA]</scope>
</reference>
<dbReference type="Pfam" id="PF00100">
    <property type="entry name" value="Zona_pellucida"/>
    <property type="match status" value="1"/>
</dbReference>
<feature type="domain" description="Sushi" evidence="5">
    <location>
        <begin position="7"/>
        <end position="70"/>
    </location>
</feature>
<dbReference type="PROSITE" id="PS50923">
    <property type="entry name" value="SUSHI"/>
    <property type="match status" value="1"/>
</dbReference>
<feature type="compositionally biased region" description="Basic residues" evidence="4">
    <location>
        <begin position="493"/>
        <end position="503"/>
    </location>
</feature>
<comment type="caution">
    <text evidence="3">Lacks conserved residue(s) required for the propagation of feature annotation.</text>
</comment>
<organism evidence="7 8">
    <name type="scientific">Porites lobata</name>
    <dbReference type="NCBI Taxonomy" id="104759"/>
    <lineage>
        <taxon>Eukaryota</taxon>
        <taxon>Metazoa</taxon>
        <taxon>Cnidaria</taxon>
        <taxon>Anthozoa</taxon>
        <taxon>Hexacorallia</taxon>
        <taxon>Scleractinia</taxon>
        <taxon>Fungiina</taxon>
        <taxon>Poritidae</taxon>
        <taxon>Porites</taxon>
    </lineage>
</organism>
<gene>
    <name evidence="7" type="ORF">PLOB_00027131</name>
</gene>
<dbReference type="InterPro" id="IPR055356">
    <property type="entry name" value="ZP-N"/>
</dbReference>
<dbReference type="Proteomes" id="UP001159405">
    <property type="component" value="Unassembled WGS sequence"/>
</dbReference>
<proteinExistence type="predicted"/>
<dbReference type="SMART" id="SM00241">
    <property type="entry name" value="ZP"/>
    <property type="match status" value="1"/>
</dbReference>
<dbReference type="Pfam" id="PF23344">
    <property type="entry name" value="ZP-N"/>
    <property type="match status" value="1"/>
</dbReference>
<dbReference type="PROSITE" id="PS51034">
    <property type="entry name" value="ZP_2"/>
    <property type="match status" value="1"/>
</dbReference>
<evidence type="ECO:0000313" key="7">
    <source>
        <dbReference type="EMBL" id="CAH3182661.1"/>
    </source>
</evidence>
<keyword evidence="2" id="KW-1015">Disulfide bond</keyword>
<dbReference type="InterPro" id="IPR000436">
    <property type="entry name" value="Sushi_SCR_CCP_dom"/>
</dbReference>
<accession>A0ABN8RT40</accession>
<dbReference type="EMBL" id="CALNXK010000329">
    <property type="protein sequence ID" value="CAH3182661.1"/>
    <property type="molecule type" value="Genomic_DNA"/>
</dbReference>
<protein>
    <recommendedName>
        <fullName evidence="9">ZP domain-containing protein</fullName>
    </recommendedName>
</protein>
<feature type="region of interest" description="Disordered" evidence="4">
    <location>
        <begin position="380"/>
        <end position="459"/>
    </location>
</feature>
<comment type="caution">
    <text evidence="7">The sequence shown here is derived from an EMBL/GenBank/DDBJ whole genome shotgun (WGS) entry which is preliminary data.</text>
</comment>
<evidence type="ECO:0000313" key="8">
    <source>
        <dbReference type="Proteomes" id="UP001159405"/>
    </source>
</evidence>
<evidence type="ECO:0008006" key="9">
    <source>
        <dbReference type="Google" id="ProtNLM"/>
    </source>
</evidence>
<dbReference type="PANTHER" id="PTHR14002">
    <property type="entry name" value="ENDOGLIN/TGF-BETA RECEPTOR TYPE III"/>
    <property type="match status" value="1"/>
</dbReference>
<dbReference type="CDD" id="cd00033">
    <property type="entry name" value="CCP"/>
    <property type="match status" value="1"/>
</dbReference>
<dbReference type="SUPFAM" id="SSF57196">
    <property type="entry name" value="EGF/Laminin"/>
    <property type="match status" value="1"/>
</dbReference>
<evidence type="ECO:0000256" key="2">
    <source>
        <dbReference type="ARBA" id="ARBA00023157"/>
    </source>
</evidence>
<keyword evidence="8" id="KW-1185">Reference proteome</keyword>
<dbReference type="InterPro" id="IPR001881">
    <property type="entry name" value="EGF-like_Ca-bd_dom"/>
</dbReference>
<sequence length="517" mass="56664">VNAPGVVKCPALQLGHRVISKPSCTRGSSVVGTACPFDCHKGFRLVGPAVKHCQMDGTWTDAALPVSCDDINECDINNGFCSHICENTAGSYKCKCPKPLYLDPTDQRTCRAHGVQLTCNPNHMEIVLPKNLIHNLGDEHLSLLDPKCRANGNATHYSLSTNVTGCGTRSHVYKNFIVYTNRVLESPNEDSDVITHVGKNEIKVPFSCYFNDLEIVSAVGFKPVAQKIHVYVKGRGNYALSLDIFKDKTYGEGGSRAVISGSPKYTEADFPVSVHLRERLYVQASLDTRETDLKIFASNCCSTPMQDHEATMKFRHTLITEGCPVDPSVQFHNSSDPTKIRFSFEVFKFLGDHDYVFIHCRVHVCDANDPNSRCAKGCMKGNSSVSQDQGKKPVVQSNGKRIKKTKVSEKRTGEPLAVQEQKTGTKLHVAAKRTIGKPVAESKPKRGKVPGQKFSPSKIKLHAAAKKTIAKPVVESKPKRGKAPLHKSSPSKIKLHAAAKKTIAKPVVESKPKRGKA</sequence>
<evidence type="ECO:0000256" key="1">
    <source>
        <dbReference type="ARBA" id="ARBA00022729"/>
    </source>
</evidence>